<evidence type="ECO:0000313" key="2">
    <source>
        <dbReference type="Proteomes" id="UP001162156"/>
    </source>
</evidence>
<comment type="caution">
    <text evidence="1">The sequence shown here is derived from an EMBL/GenBank/DDBJ whole genome shotgun (WGS) entry which is preliminary data.</text>
</comment>
<proteinExistence type="predicted"/>
<evidence type="ECO:0008006" key="3">
    <source>
        <dbReference type="Google" id="ProtNLM"/>
    </source>
</evidence>
<dbReference type="Proteomes" id="UP001162156">
    <property type="component" value="Unassembled WGS sequence"/>
</dbReference>
<dbReference type="EMBL" id="JANEYF010001731">
    <property type="protein sequence ID" value="KAJ8958355.1"/>
    <property type="molecule type" value="Genomic_DNA"/>
</dbReference>
<reference evidence="1" key="1">
    <citation type="journal article" date="2023" name="Insect Mol. Biol.">
        <title>Genome sequencing provides insights into the evolution of gene families encoding plant cell wall-degrading enzymes in longhorned beetles.</title>
        <authorList>
            <person name="Shin N.R."/>
            <person name="Okamura Y."/>
            <person name="Kirsch R."/>
            <person name="Pauchet Y."/>
        </authorList>
    </citation>
    <scope>NUCLEOTIDE SEQUENCE</scope>
    <source>
        <strain evidence="1">RBIC_L_NR</strain>
    </source>
</reference>
<sequence>MMINKMQYQATGNTFTDLHFTYRIGISTISSIVEVVCEKIWELLSAECLPQPSQEKLIEIASGFAEYANFPNCLGAVDGKYIRVIKPINSGSDFFYYKKYYSIVLLAMCNGNYCFTYIY</sequence>
<name>A0AAV8Z575_9CUCU</name>
<organism evidence="1 2">
    <name type="scientific">Rhamnusium bicolor</name>
    <dbReference type="NCBI Taxonomy" id="1586634"/>
    <lineage>
        <taxon>Eukaryota</taxon>
        <taxon>Metazoa</taxon>
        <taxon>Ecdysozoa</taxon>
        <taxon>Arthropoda</taxon>
        <taxon>Hexapoda</taxon>
        <taxon>Insecta</taxon>
        <taxon>Pterygota</taxon>
        <taxon>Neoptera</taxon>
        <taxon>Endopterygota</taxon>
        <taxon>Coleoptera</taxon>
        <taxon>Polyphaga</taxon>
        <taxon>Cucujiformia</taxon>
        <taxon>Chrysomeloidea</taxon>
        <taxon>Cerambycidae</taxon>
        <taxon>Lepturinae</taxon>
        <taxon>Rhagiini</taxon>
        <taxon>Rhamnusium</taxon>
    </lineage>
</organism>
<keyword evidence="2" id="KW-1185">Reference proteome</keyword>
<evidence type="ECO:0000313" key="1">
    <source>
        <dbReference type="EMBL" id="KAJ8958355.1"/>
    </source>
</evidence>
<accession>A0AAV8Z575</accession>
<protein>
    <recommendedName>
        <fullName evidence="3">DDE Tnp4 domain-containing protein</fullName>
    </recommendedName>
</protein>
<dbReference type="AlphaFoldDB" id="A0AAV8Z575"/>
<gene>
    <name evidence="1" type="ORF">NQ314_006416</name>
</gene>